<feature type="signal peptide" evidence="1">
    <location>
        <begin position="1"/>
        <end position="19"/>
    </location>
</feature>
<evidence type="ECO:0000313" key="2">
    <source>
        <dbReference type="EMBL" id="MDC0714779.1"/>
    </source>
</evidence>
<reference evidence="2 3" key="1">
    <citation type="submission" date="2022-11" db="EMBL/GenBank/DDBJ databases">
        <title>Minimal conservation of predation-associated metabolite biosynthetic gene clusters underscores biosynthetic potential of Myxococcota including descriptions for ten novel species: Archangium lansinium sp. nov., Myxococcus landrumus sp. nov., Nannocystis bai.</title>
        <authorList>
            <person name="Ahearne A."/>
            <person name="Stevens C."/>
            <person name="Dowd S."/>
        </authorList>
    </citation>
    <scope>NUCLEOTIDE SEQUENCE [LARGE SCALE GENOMIC DNA]</scope>
    <source>
        <strain evidence="2 3">NCWAL01</strain>
    </source>
</reference>
<dbReference type="EMBL" id="JAQNDM010000002">
    <property type="protein sequence ID" value="MDC0714779.1"/>
    <property type="molecule type" value="Genomic_DNA"/>
</dbReference>
<organism evidence="2 3">
    <name type="scientific">Stigmatella ashevillensis</name>
    <dbReference type="NCBI Taxonomy" id="2995309"/>
    <lineage>
        <taxon>Bacteria</taxon>
        <taxon>Pseudomonadati</taxon>
        <taxon>Myxococcota</taxon>
        <taxon>Myxococcia</taxon>
        <taxon>Myxococcales</taxon>
        <taxon>Cystobacterineae</taxon>
        <taxon>Archangiaceae</taxon>
        <taxon>Stigmatella</taxon>
    </lineage>
</organism>
<gene>
    <name evidence="2" type="ORF">POL68_40395</name>
</gene>
<name>A0ABT5DM90_9BACT</name>
<proteinExistence type="predicted"/>
<dbReference type="RefSeq" id="WP_272145464.1">
    <property type="nucleotide sequence ID" value="NZ_JAQNDM010000002.1"/>
</dbReference>
<dbReference type="Proteomes" id="UP001221838">
    <property type="component" value="Unassembled WGS sequence"/>
</dbReference>
<sequence length="154" mass="15603">MVYKLVGLLCLCLASAAAAQDSAAHSPVVTLYGKGGKADVLCTLPLTNSKGISFKNSDAKCPDDKAYFFSVARPADGMEIGLYDSETCDASAPYSSYKVTGHVEPGKSTRLLSVDAAGGVPAGKVIADSLAGNGNNKSGPLRGKVSCVTVSGAP</sequence>
<evidence type="ECO:0000313" key="3">
    <source>
        <dbReference type="Proteomes" id="UP001221838"/>
    </source>
</evidence>
<feature type="chain" id="PRO_5045682515" evidence="1">
    <location>
        <begin position="20"/>
        <end position="154"/>
    </location>
</feature>
<comment type="caution">
    <text evidence="2">The sequence shown here is derived from an EMBL/GenBank/DDBJ whole genome shotgun (WGS) entry which is preliminary data.</text>
</comment>
<protein>
    <submittedName>
        <fullName evidence="2">Uncharacterized protein</fullName>
    </submittedName>
</protein>
<keyword evidence="1" id="KW-0732">Signal</keyword>
<evidence type="ECO:0000256" key="1">
    <source>
        <dbReference type="SAM" id="SignalP"/>
    </source>
</evidence>
<accession>A0ABT5DM90</accession>
<keyword evidence="3" id="KW-1185">Reference proteome</keyword>